<sequence>MANNVRWLDRKAAAAWCEGRGFRHITAVHLRDLANGGKGPPYSRMGKYVYYRETDLAAWLADAVVPVTRCRGQAVIRLQPKGRVEADAGG</sequence>
<accession>A0ABX1DZ32</accession>
<name>A0ABX1DZ32_9PROT</name>
<dbReference type="RefSeq" id="WP_168027791.1">
    <property type="nucleotide sequence ID" value="NZ_JAAVNE010000005.1"/>
</dbReference>
<keyword evidence="2" id="KW-1185">Reference proteome</keyword>
<evidence type="ECO:0008006" key="3">
    <source>
        <dbReference type="Google" id="ProtNLM"/>
    </source>
</evidence>
<protein>
    <recommendedName>
        <fullName evidence="3">Helix-turn-helix domain-containing protein</fullName>
    </recommendedName>
</protein>
<organism evidence="1 2">
    <name type="scientific">Falsiroseomonas selenitidurans</name>
    <dbReference type="NCBI Taxonomy" id="2716335"/>
    <lineage>
        <taxon>Bacteria</taxon>
        <taxon>Pseudomonadati</taxon>
        <taxon>Pseudomonadota</taxon>
        <taxon>Alphaproteobacteria</taxon>
        <taxon>Acetobacterales</taxon>
        <taxon>Roseomonadaceae</taxon>
        <taxon>Falsiroseomonas</taxon>
    </lineage>
</organism>
<evidence type="ECO:0000313" key="2">
    <source>
        <dbReference type="Proteomes" id="UP000787635"/>
    </source>
</evidence>
<dbReference type="EMBL" id="JAAVNE010000005">
    <property type="protein sequence ID" value="NKC30169.1"/>
    <property type="molecule type" value="Genomic_DNA"/>
</dbReference>
<dbReference type="Proteomes" id="UP000787635">
    <property type="component" value="Unassembled WGS sequence"/>
</dbReference>
<gene>
    <name evidence="1" type="ORF">HEQ75_04800</name>
</gene>
<reference evidence="1 2" key="1">
    <citation type="submission" date="2020-03" db="EMBL/GenBank/DDBJ databases">
        <title>Roseomonas selenitidurans sp. nov. isolated from urban soil.</title>
        <authorList>
            <person name="Liu H."/>
        </authorList>
    </citation>
    <scope>NUCLEOTIDE SEQUENCE [LARGE SCALE GENOMIC DNA]</scope>
    <source>
        <strain evidence="1 2">BU-1</strain>
    </source>
</reference>
<comment type="caution">
    <text evidence="1">The sequence shown here is derived from an EMBL/GenBank/DDBJ whole genome shotgun (WGS) entry which is preliminary data.</text>
</comment>
<evidence type="ECO:0000313" key="1">
    <source>
        <dbReference type="EMBL" id="NKC30169.1"/>
    </source>
</evidence>
<proteinExistence type="predicted"/>